<dbReference type="InterPro" id="IPR001333">
    <property type="entry name" value="Peptidase_M32_Taq"/>
</dbReference>
<dbReference type="EMBL" id="JAPDOD010000044">
    <property type="protein sequence ID" value="MDA0165252.1"/>
    <property type="molecule type" value="Genomic_DNA"/>
</dbReference>
<evidence type="ECO:0000256" key="2">
    <source>
        <dbReference type="PIRSR" id="PIRSR006615-1"/>
    </source>
</evidence>
<sequence>MSAEPVELTELRRRAGEIADLGGIGGLLLWDQNTMMPSGGADARADQFAALERILHDRITDPALGKLLDALESFEASADPDSDDAALIRNLRRDQHKAVNVPTELAAEISSAGAHAQQAWMAARDAADFARFAPALEHVLDLTHRYIACFDAGGEFAHPYDVLLDDYEPSLTTEEVKEIFTTIQQELVPLVSAAAAAGEDGRVFPGHFPQDAQRGLADELLRAVGYDPEHWRLDPAVHPFARSMAHTDVRVTTRWEEDDLAMAVYSCLHEFGHGLYEAQMDPRHYRTTLAEATGLGVHESQSRLWENLVGRSRSFCEYALPLMRKHLGGPFEAIEVPQLYRNVNQVRLSLIRIEADETTYNLHIALRFELELALIEGRLAVKDLPEAWNEATYRLLGLETPSLKEGVLQDIHWGTGMIGYFPTYTIGNLMSAQLWRALSTDLPEIEASIAAGDFAPLREWLRDNIHRQGRKYTSRELLKRATGEELRVDPFLEYLEGKLLDAGLLTAPVRVPRS</sequence>
<keyword evidence="1" id="KW-0378">Hydrolase</keyword>
<comment type="function">
    <text evidence="1">Broad specificity carboxypetidase that releases amino acids sequentially from the C-terminus, including neutral, aromatic, polar and basic residues.</text>
</comment>
<dbReference type="Pfam" id="PF02074">
    <property type="entry name" value="Peptidase_M32"/>
    <property type="match status" value="1"/>
</dbReference>
<dbReference type="PANTHER" id="PTHR34217">
    <property type="entry name" value="METAL-DEPENDENT CARBOXYPEPTIDASE"/>
    <property type="match status" value="1"/>
</dbReference>
<comment type="cofactor">
    <cofactor evidence="2">
        <name>Zn(2+)</name>
        <dbReference type="ChEBI" id="CHEBI:29105"/>
    </cofactor>
    <text evidence="2">Binds 1 zinc ion per subunit.</text>
</comment>
<keyword evidence="1 2" id="KW-0479">Metal-binding</keyword>
<proteinExistence type="inferred from homology"/>
<comment type="caution">
    <text evidence="4">The sequence shown here is derived from an EMBL/GenBank/DDBJ whole genome shotgun (WGS) entry which is preliminary data.</text>
</comment>
<evidence type="ECO:0000313" key="5">
    <source>
        <dbReference type="Proteomes" id="UP001149140"/>
    </source>
</evidence>
<feature type="binding site" evidence="2">
    <location>
        <position position="299"/>
    </location>
    <ligand>
        <name>Zn(2+)</name>
        <dbReference type="ChEBI" id="CHEBI:29105"/>
        <note>catalytic</note>
    </ligand>
</feature>
<keyword evidence="1" id="KW-0645">Protease</keyword>
<dbReference type="SUPFAM" id="SSF55486">
    <property type="entry name" value="Metalloproteases ('zincins'), catalytic domain"/>
    <property type="match status" value="1"/>
</dbReference>
<accession>A0A9X3MZ90</accession>
<dbReference type="EC" id="3.4.17.19" evidence="1"/>
<dbReference type="PIRSF" id="PIRSF006615">
    <property type="entry name" value="Zn_crbxpep_Taq"/>
    <property type="match status" value="1"/>
</dbReference>
<organism evidence="4 5">
    <name type="scientific">Solirubrobacter ginsenosidimutans</name>
    <dbReference type="NCBI Taxonomy" id="490573"/>
    <lineage>
        <taxon>Bacteria</taxon>
        <taxon>Bacillati</taxon>
        <taxon>Actinomycetota</taxon>
        <taxon>Thermoleophilia</taxon>
        <taxon>Solirubrobacterales</taxon>
        <taxon>Solirubrobacteraceae</taxon>
        <taxon>Solirubrobacter</taxon>
    </lineage>
</organism>
<comment type="similarity">
    <text evidence="1">Belongs to the peptidase M32 family.</text>
</comment>
<keyword evidence="2" id="KW-0862">Zinc</keyword>
<feature type="binding site" evidence="2">
    <location>
        <position position="269"/>
    </location>
    <ligand>
        <name>Zn(2+)</name>
        <dbReference type="ChEBI" id="CHEBI:29105"/>
        <note>catalytic</note>
    </ligand>
</feature>
<keyword evidence="1" id="KW-0482">Metalloprotease</keyword>
<comment type="catalytic activity">
    <reaction evidence="1">
        <text>Release of a C-terminal amino acid with broad specificity, except for -Pro.</text>
        <dbReference type="EC" id="3.4.17.19"/>
    </reaction>
</comment>
<reference evidence="4" key="1">
    <citation type="submission" date="2022-10" db="EMBL/GenBank/DDBJ databases">
        <title>The WGS of Solirubrobacter ginsenosidimutans DSM 21036.</title>
        <authorList>
            <person name="Jiang Z."/>
        </authorList>
    </citation>
    <scope>NUCLEOTIDE SEQUENCE</scope>
    <source>
        <strain evidence="4">DSM 21036</strain>
    </source>
</reference>
<protein>
    <recommendedName>
        <fullName evidence="1">Metal-dependent carboxypeptidase</fullName>
        <ecNumber evidence="1">3.4.17.19</ecNumber>
    </recommendedName>
</protein>
<dbReference type="GO" id="GO:0006508">
    <property type="term" value="P:proteolysis"/>
    <property type="evidence" value="ECO:0007669"/>
    <property type="project" value="UniProtKB-UniRule"/>
</dbReference>
<dbReference type="Gene3D" id="1.10.1370.30">
    <property type="match status" value="1"/>
</dbReference>
<feature type="active site" description="Proton donor/acceptor" evidence="3">
    <location>
        <position position="270"/>
    </location>
</feature>
<evidence type="ECO:0000256" key="1">
    <source>
        <dbReference type="PIRNR" id="PIRNR006615"/>
    </source>
</evidence>
<dbReference type="RefSeq" id="WP_270044508.1">
    <property type="nucleotide sequence ID" value="NZ_JAPDOD010000044.1"/>
</dbReference>
<feature type="binding site" evidence="2">
    <location>
        <position position="273"/>
    </location>
    <ligand>
        <name>Zn(2+)</name>
        <dbReference type="ChEBI" id="CHEBI:29105"/>
        <note>catalytic</note>
    </ligand>
</feature>
<dbReference type="CDD" id="cd06460">
    <property type="entry name" value="M32_Taq"/>
    <property type="match status" value="1"/>
</dbReference>
<dbReference type="Proteomes" id="UP001149140">
    <property type="component" value="Unassembled WGS sequence"/>
</dbReference>
<dbReference type="GO" id="GO:0004181">
    <property type="term" value="F:metallocarboxypeptidase activity"/>
    <property type="evidence" value="ECO:0007669"/>
    <property type="project" value="UniProtKB-UniRule"/>
</dbReference>
<name>A0A9X3MZ90_9ACTN</name>
<dbReference type="PANTHER" id="PTHR34217:SF1">
    <property type="entry name" value="CARBOXYPEPTIDASE 1"/>
    <property type="match status" value="1"/>
</dbReference>
<dbReference type="PRINTS" id="PR00998">
    <property type="entry name" value="CRBOXYPTASET"/>
</dbReference>
<gene>
    <name evidence="4" type="ORF">OM076_33600</name>
</gene>
<keyword evidence="1 4" id="KW-0121">Carboxypeptidase</keyword>
<dbReference type="PROSITE" id="PS52034">
    <property type="entry name" value="PEPTIDASE_M32"/>
    <property type="match status" value="1"/>
</dbReference>
<evidence type="ECO:0000313" key="4">
    <source>
        <dbReference type="EMBL" id="MDA0165252.1"/>
    </source>
</evidence>
<evidence type="ECO:0000256" key="3">
    <source>
        <dbReference type="PIRSR" id="PIRSR006615-2"/>
    </source>
</evidence>
<dbReference type="AlphaFoldDB" id="A0A9X3MZ90"/>
<dbReference type="GO" id="GO:0046872">
    <property type="term" value="F:metal ion binding"/>
    <property type="evidence" value="ECO:0007669"/>
    <property type="project" value="UniProtKB-KW"/>
</dbReference>
<keyword evidence="5" id="KW-1185">Reference proteome</keyword>